<sequence>MGGKRPWTQEREVNAIACREEGRRRRCKAHAVRSTVVGSGLEESRGSRCQGRKRRRRIRMKLARRLPLLPSMRGAATRSDPTWRGPPPADAATRGGENAVAAHGKQQQAHRLFFRIRVELHLSRDNIYREPLAVQPLVVGIGMILYLSSWWRTSSPRARPDWVEPAMGAVEGCGGVGGR</sequence>
<dbReference type="EMBL" id="CAJGYO010000008">
    <property type="protein sequence ID" value="CAD6251882.1"/>
    <property type="molecule type" value="Genomic_DNA"/>
</dbReference>
<proteinExistence type="predicted"/>
<name>A0A811Q3X4_9POAL</name>
<dbReference type="AlphaFoldDB" id="A0A811Q3X4"/>
<organism evidence="2 3">
    <name type="scientific">Miscanthus lutarioriparius</name>
    <dbReference type="NCBI Taxonomy" id="422564"/>
    <lineage>
        <taxon>Eukaryota</taxon>
        <taxon>Viridiplantae</taxon>
        <taxon>Streptophyta</taxon>
        <taxon>Embryophyta</taxon>
        <taxon>Tracheophyta</taxon>
        <taxon>Spermatophyta</taxon>
        <taxon>Magnoliopsida</taxon>
        <taxon>Liliopsida</taxon>
        <taxon>Poales</taxon>
        <taxon>Poaceae</taxon>
        <taxon>PACMAD clade</taxon>
        <taxon>Panicoideae</taxon>
        <taxon>Andropogonodae</taxon>
        <taxon>Andropogoneae</taxon>
        <taxon>Saccharinae</taxon>
        <taxon>Miscanthus</taxon>
    </lineage>
</organism>
<accession>A0A811Q3X4</accession>
<dbReference type="Proteomes" id="UP000604825">
    <property type="component" value="Unassembled WGS sequence"/>
</dbReference>
<feature type="region of interest" description="Disordered" evidence="1">
    <location>
        <begin position="73"/>
        <end position="95"/>
    </location>
</feature>
<evidence type="ECO:0000256" key="1">
    <source>
        <dbReference type="SAM" id="MobiDB-lite"/>
    </source>
</evidence>
<gene>
    <name evidence="2" type="ORF">NCGR_LOCUS35616</name>
</gene>
<comment type="caution">
    <text evidence="2">The sequence shown here is derived from an EMBL/GenBank/DDBJ whole genome shotgun (WGS) entry which is preliminary data.</text>
</comment>
<protein>
    <submittedName>
        <fullName evidence="2">Uncharacterized protein</fullName>
    </submittedName>
</protein>
<keyword evidence="3" id="KW-1185">Reference proteome</keyword>
<reference evidence="2" key="1">
    <citation type="submission" date="2020-10" db="EMBL/GenBank/DDBJ databases">
        <authorList>
            <person name="Han B."/>
            <person name="Lu T."/>
            <person name="Zhao Q."/>
            <person name="Huang X."/>
            <person name="Zhao Y."/>
        </authorList>
    </citation>
    <scope>NUCLEOTIDE SEQUENCE</scope>
</reference>
<evidence type="ECO:0000313" key="2">
    <source>
        <dbReference type="EMBL" id="CAD6251882.1"/>
    </source>
</evidence>
<evidence type="ECO:0000313" key="3">
    <source>
        <dbReference type="Proteomes" id="UP000604825"/>
    </source>
</evidence>